<sequence>MFIDVVKFLGQLFVRTQSAAAVPRLGSSSESSRCRRTSSFTIHLIMRRRSEALEQKPSRETERARPYGRVKAVGEITPRCRLLVKDGARRRQIAARKFGRRKPCTDSPTDPPEDHGEDNVKQCTDSDEEERHVGEIEAYTAVAAAGSGELAVRRSVTSMSRGSGGGGE</sequence>
<reference evidence="3" key="1">
    <citation type="journal article" date="2017" name="Nat. Commun.">
        <title>The asparagus genome sheds light on the origin and evolution of a young Y chromosome.</title>
        <authorList>
            <person name="Harkess A."/>
            <person name="Zhou J."/>
            <person name="Xu C."/>
            <person name="Bowers J.E."/>
            <person name="Van der Hulst R."/>
            <person name="Ayyampalayam S."/>
            <person name="Mercati F."/>
            <person name="Riccardi P."/>
            <person name="McKain M.R."/>
            <person name="Kakrana A."/>
            <person name="Tang H."/>
            <person name="Ray J."/>
            <person name="Groenendijk J."/>
            <person name="Arikit S."/>
            <person name="Mathioni S.M."/>
            <person name="Nakano M."/>
            <person name="Shan H."/>
            <person name="Telgmann-Rauber A."/>
            <person name="Kanno A."/>
            <person name="Yue Z."/>
            <person name="Chen H."/>
            <person name="Li W."/>
            <person name="Chen Y."/>
            <person name="Xu X."/>
            <person name="Zhang Y."/>
            <person name="Luo S."/>
            <person name="Chen H."/>
            <person name="Gao J."/>
            <person name="Mao Z."/>
            <person name="Pires J.C."/>
            <person name="Luo M."/>
            <person name="Kudrna D."/>
            <person name="Wing R.A."/>
            <person name="Meyers B.C."/>
            <person name="Yi K."/>
            <person name="Kong H."/>
            <person name="Lavrijsen P."/>
            <person name="Sunseri F."/>
            <person name="Falavigna A."/>
            <person name="Ye Y."/>
            <person name="Leebens-Mack J.H."/>
            <person name="Chen G."/>
        </authorList>
    </citation>
    <scope>NUCLEOTIDE SEQUENCE [LARGE SCALE GENOMIC DNA]</scope>
    <source>
        <strain evidence="3">cv. DH0086</strain>
    </source>
</reference>
<evidence type="ECO:0000256" key="1">
    <source>
        <dbReference type="SAM" id="MobiDB-lite"/>
    </source>
</evidence>
<evidence type="ECO:0000313" key="3">
    <source>
        <dbReference type="Proteomes" id="UP000243459"/>
    </source>
</evidence>
<gene>
    <name evidence="2" type="ORF">A4U43_C07F22780</name>
</gene>
<protein>
    <submittedName>
        <fullName evidence="2">Uncharacterized protein</fullName>
    </submittedName>
</protein>
<dbReference type="Proteomes" id="UP000243459">
    <property type="component" value="Chromosome 7"/>
</dbReference>
<name>A0A5P1EE45_ASPOF</name>
<dbReference type="EMBL" id="CM007387">
    <property type="protein sequence ID" value="ONK64166.1"/>
    <property type="molecule type" value="Genomic_DNA"/>
</dbReference>
<feature type="region of interest" description="Disordered" evidence="1">
    <location>
        <begin position="93"/>
        <end position="131"/>
    </location>
</feature>
<evidence type="ECO:0000313" key="2">
    <source>
        <dbReference type="EMBL" id="ONK64166.1"/>
    </source>
</evidence>
<organism evidence="2 3">
    <name type="scientific">Asparagus officinalis</name>
    <name type="common">Garden asparagus</name>
    <dbReference type="NCBI Taxonomy" id="4686"/>
    <lineage>
        <taxon>Eukaryota</taxon>
        <taxon>Viridiplantae</taxon>
        <taxon>Streptophyta</taxon>
        <taxon>Embryophyta</taxon>
        <taxon>Tracheophyta</taxon>
        <taxon>Spermatophyta</taxon>
        <taxon>Magnoliopsida</taxon>
        <taxon>Liliopsida</taxon>
        <taxon>Asparagales</taxon>
        <taxon>Asparagaceae</taxon>
        <taxon>Asparagoideae</taxon>
        <taxon>Asparagus</taxon>
    </lineage>
</organism>
<dbReference type="AlphaFoldDB" id="A0A5P1EE45"/>
<proteinExistence type="predicted"/>
<feature type="compositionally biased region" description="Basic residues" evidence="1">
    <location>
        <begin position="93"/>
        <end position="102"/>
    </location>
</feature>
<accession>A0A5P1EE45</accession>
<dbReference type="Gramene" id="ONK64166">
    <property type="protein sequence ID" value="ONK64166"/>
    <property type="gene ID" value="A4U43_C07F22780"/>
</dbReference>
<keyword evidence="3" id="KW-1185">Reference proteome</keyword>